<protein>
    <submittedName>
        <fullName evidence="1">Uncharacterized protein</fullName>
    </submittedName>
</protein>
<evidence type="ECO:0000313" key="1">
    <source>
        <dbReference type="EMBL" id="GIX98160.1"/>
    </source>
</evidence>
<dbReference type="AlphaFoldDB" id="A0AAV4PP30"/>
<proteinExistence type="predicted"/>
<evidence type="ECO:0000313" key="2">
    <source>
        <dbReference type="Proteomes" id="UP001054945"/>
    </source>
</evidence>
<keyword evidence="2" id="KW-1185">Reference proteome</keyword>
<organism evidence="1 2">
    <name type="scientific">Caerostris extrusa</name>
    <name type="common">Bark spider</name>
    <name type="synonym">Caerostris bankana</name>
    <dbReference type="NCBI Taxonomy" id="172846"/>
    <lineage>
        <taxon>Eukaryota</taxon>
        <taxon>Metazoa</taxon>
        <taxon>Ecdysozoa</taxon>
        <taxon>Arthropoda</taxon>
        <taxon>Chelicerata</taxon>
        <taxon>Arachnida</taxon>
        <taxon>Araneae</taxon>
        <taxon>Araneomorphae</taxon>
        <taxon>Entelegynae</taxon>
        <taxon>Araneoidea</taxon>
        <taxon>Araneidae</taxon>
        <taxon>Caerostris</taxon>
    </lineage>
</organism>
<sequence>MQQNNKPKKKAVSSLLHKRRGVLIVISAIRMKELRTLRQIALMIRETSLHPLSDFSGAQELDGSADEWTDEGTRTLRQIALMIRETSLHPLSDFSGAPRIRRSADEWTNKGPYTEGTTKVKLCITTFCEKGKVRDLYTTFGVIKGFRRVANAATEHHLTTNTPLYAESCEQNSEEEPIRGKPFDLHLSVRSRWTPTLRLKGILPGIVSSENVSLNS</sequence>
<accession>A0AAV4PP30</accession>
<gene>
    <name evidence="1" type="ORF">CEXT_438451</name>
</gene>
<comment type="caution">
    <text evidence="1">The sequence shown here is derived from an EMBL/GenBank/DDBJ whole genome shotgun (WGS) entry which is preliminary data.</text>
</comment>
<dbReference type="EMBL" id="BPLR01004871">
    <property type="protein sequence ID" value="GIX98160.1"/>
    <property type="molecule type" value="Genomic_DNA"/>
</dbReference>
<dbReference type="Proteomes" id="UP001054945">
    <property type="component" value="Unassembled WGS sequence"/>
</dbReference>
<reference evidence="1 2" key="1">
    <citation type="submission" date="2021-06" db="EMBL/GenBank/DDBJ databases">
        <title>Caerostris extrusa draft genome.</title>
        <authorList>
            <person name="Kono N."/>
            <person name="Arakawa K."/>
        </authorList>
    </citation>
    <scope>NUCLEOTIDE SEQUENCE [LARGE SCALE GENOMIC DNA]</scope>
</reference>
<name>A0AAV4PP30_CAEEX</name>